<dbReference type="AlphaFoldDB" id="A0A5B6UCZ1"/>
<evidence type="ECO:0000313" key="2">
    <source>
        <dbReference type="Proteomes" id="UP000325315"/>
    </source>
</evidence>
<keyword evidence="2" id="KW-1185">Reference proteome</keyword>
<gene>
    <name evidence="1" type="ORF">EPI10_017727</name>
</gene>
<dbReference type="PANTHER" id="PTHR31900:SF34">
    <property type="entry name" value="EMB|CAB62440.1-RELATED"/>
    <property type="match status" value="1"/>
</dbReference>
<accession>A0A5B6UCZ1</accession>
<reference evidence="2" key="1">
    <citation type="journal article" date="2019" name="Plant Biotechnol. J.">
        <title>Genome sequencing of the Australian wild diploid species Gossypium australe highlights disease resistance and delayed gland morphogenesis.</title>
        <authorList>
            <person name="Cai Y."/>
            <person name="Cai X."/>
            <person name="Wang Q."/>
            <person name="Wang P."/>
            <person name="Zhang Y."/>
            <person name="Cai C."/>
            <person name="Xu Y."/>
            <person name="Wang K."/>
            <person name="Zhou Z."/>
            <person name="Wang C."/>
            <person name="Geng S."/>
            <person name="Li B."/>
            <person name="Dong Q."/>
            <person name="Hou Y."/>
            <person name="Wang H."/>
            <person name="Ai P."/>
            <person name="Liu Z."/>
            <person name="Yi F."/>
            <person name="Sun M."/>
            <person name="An G."/>
            <person name="Cheng J."/>
            <person name="Zhang Y."/>
            <person name="Shi Q."/>
            <person name="Xie Y."/>
            <person name="Shi X."/>
            <person name="Chang Y."/>
            <person name="Huang F."/>
            <person name="Chen Y."/>
            <person name="Hong S."/>
            <person name="Mi L."/>
            <person name="Sun Q."/>
            <person name="Zhang L."/>
            <person name="Zhou B."/>
            <person name="Peng R."/>
            <person name="Zhang X."/>
            <person name="Liu F."/>
        </authorList>
    </citation>
    <scope>NUCLEOTIDE SEQUENCE [LARGE SCALE GENOMIC DNA]</scope>
    <source>
        <strain evidence="2">cv. PA1801</strain>
    </source>
</reference>
<dbReference type="Proteomes" id="UP000325315">
    <property type="component" value="Unassembled WGS sequence"/>
</dbReference>
<dbReference type="OrthoDB" id="1298252at2759"/>
<evidence type="ECO:0000313" key="1">
    <source>
        <dbReference type="EMBL" id="KAA3454626.1"/>
    </source>
</evidence>
<comment type="caution">
    <text evidence="1">The sequence shown here is derived from an EMBL/GenBank/DDBJ whole genome shotgun (WGS) entry which is preliminary data.</text>
</comment>
<organism evidence="1 2">
    <name type="scientific">Gossypium australe</name>
    <dbReference type="NCBI Taxonomy" id="47621"/>
    <lineage>
        <taxon>Eukaryota</taxon>
        <taxon>Viridiplantae</taxon>
        <taxon>Streptophyta</taxon>
        <taxon>Embryophyta</taxon>
        <taxon>Tracheophyta</taxon>
        <taxon>Spermatophyta</taxon>
        <taxon>Magnoliopsida</taxon>
        <taxon>eudicotyledons</taxon>
        <taxon>Gunneridae</taxon>
        <taxon>Pentapetalae</taxon>
        <taxon>rosids</taxon>
        <taxon>malvids</taxon>
        <taxon>Malvales</taxon>
        <taxon>Malvaceae</taxon>
        <taxon>Malvoideae</taxon>
        <taxon>Gossypium</taxon>
    </lineage>
</organism>
<dbReference type="PANTHER" id="PTHR31900">
    <property type="entry name" value="F-BOX/RNI SUPERFAMILY PROTEIN-RELATED"/>
    <property type="match status" value="1"/>
</dbReference>
<dbReference type="InterPro" id="IPR050232">
    <property type="entry name" value="FBL13/AtMIF1-like"/>
</dbReference>
<sequence length="142" mass="16549">MYRKYNHRYKDCLRYKSKKILLLENDLIFHIPFGGCFPNLKVLNIDLHLTLLNGVFLNKLFQSCPLLENLCCIPTLKHLGFDFNVDEFKSCGHNKFIINTPNLEYLAIKDPSLSSFRIHEIPTLSLADLSIGKFNYVHDFQV</sequence>
<dbReference type="EMBL" id="SMMG02000012">
    <property type="protein sequence ID" value="KAA3454626.1"/>
    <property type="molecule type" value="Genomic_DNA"/>
</dbReference>
<protein>
    <submittedName>
        <fullName evidence="1">F-box/FBD/LRR-repeat protein</fullName>
    </submittedName>
</protein>
<proteinExistence type="predicted"/>
<name>A0A5B6UCZ1_9ROSI</name>